<evidence type="ECO:0000259" key="2">
    <source>
        <dbReference type="Pfam" id="PF14789"/>
    </source>
</evidence>
<evidence type="ECO:0000313" key="4">
    <source>
        <dbReference type="Proteomes" id="UP000020103"/>
    </source>
</evidence>
<dbReference type="Proteomes" id="UP000020103">
    <property type="component" value="Unassembled WGS sequence"/>
</dbReference>
<feature type="region of interest" description="Disordered" evidence="1">
    <location>
        <begin position="1"/>
        <end position="29"/>
    </location>
</feature>
<comment type="caution">
    <text evidence="3">The sequence shown here is derived from an EMBL/GenBank/DDBJ whole genome shotgun (WGS) entry which is preliminary data.</text>
</comment>
<protein>
    <submittedName>
        <fullName evidence="3">Putative 2,3,4,5-tetrahydropyridine-2,6-dicarboxylate N-succinyltransferase</fullName>
    </submittedName>
</protein>
<dbReference type="InterPro" id="IPR038361">
    <property type="entry name" value="THDPS_M_sf"/>
</dbReference>
<dbReference type="Gene3D" id="3.30.70.2010">
    <property type="match status" value="1"/>
</dbReference>
<dbReference type="AlphaFoldDB" id="A0A829Q948"/>
<keyword evidence="3" id="KW-0808">Transferase</keyword>
<evidence type="ECO:0000256" key="1">
    <source>
        <dbReference type="SAM" id="MobiDB-lite"/>
    </source>
</evidence>
<dbReference type="GO" id="GO:0016740">
    <property type="term" value="F:transferase activity"/>
    <property type="evidence" value="ECO:0007669"/>
    <property type="project" value="UniProtKB-KW"/>
</dbReference>
<evidence type="ECO:0000313" key="3">
    <source>
        <dbReference type="EMBL" id="EUA48767.1"/>
    </source>
</evidence>
<name>A0A829Q948_9MYCO</name>
<dbReference type="Gene3D" id="3.30.60.70">
    <property type="entry name" value="Trimeric LpxA-like enzymes"/>
    <property type="match status" value="1"/>
</dbReference>
<gene>
    <name evidence="3" type="ORF">I543_1504</name>
</gene>
<organism evidence="3 4">
    <name type="scientific">Mycobacteroides abscessus 21</name>
    <dbReference type="NCBI Taxonomy" id="1299324"/>
    <lineage>
        <taxon>Bacteria</taxon>
        <taxon>Bacillati</taxon>
        <taxon>Actinomycetota</taxon>
        <taxon>Actinomycetes</taxon>
        <taxon>Mycobacteriales</taxon>
        <taxon>Mycobacteriaceae</taxon>
        <taxon>Mycobacteroides</taxon>
        <taxon>Mycobacteroides abscessus</taxon>
    </lineage>
</organism>
<reference evidence="3 4" key="1">
    <citation type="submission" date="2013-12" db="EMBL/GenBank/DDBJ databases">
        <authorList>
            <person name="Madinger N."/>
            <person name="Lenaerts A."/>
            <person name="Ordway D."/>
            <person name="DeGroote M.A."/>
            <person name="Parker T."/>
            <person name="Sizemore C."/>
            <person name="Tallon L.J."/>
            <person name="Sadzewicz L.K."/>
            <person name="Sengamalay N."/>
            <person name="Fraser C.M."/>
            <person name="Hine E."/>
            <person name="Shefchek K.A."/>
            <person name="Das S.P."/>
            <person name="Tettelin H."/>
        </authorList>
    </citation>
    <scope>NUCLEOTIDE SEQUENCE [LARGE SCALE GENOMIC DNA]</scope>
    <source>
        <strain evidence="3 4">21</strain>
    </source>
</reference>
<accession>A0A829Q948</accession>
<feature type="domain" description="2,3,4,5-tetrahydropyridine-2,6-dicarboxylate N-succinyltransferase middle" evidence="2">
    <location>
        <begin position="82"/>
        <end position="124"/>
    </location>
</feature>
<dbReference type="Pfam" id="PF14789">
    <property type="entry name" value="THDPS_M"/>
    <property type="match status" value="1"/>
</dbReference>
<dbReference type="InterPro" id="IPR032784">
    <property type="entry name" value="THDPS_M"/>
</dbReference>
<dbReference type="EMBL" id="JAOF01000001">
    <property type="protein sequence ID" value="EUA48767.1"/>
    <property type="molecule type" value="Genomic_DNA"/>
</dbReference>
<sequence>MTDTPGTPGTERVFEPDAPAELSGLAGSDPDRGVEKVLVRTTIGSLEDKPVDAYDAYLRLHLLSHRLIQPHGASVDGLFGVLTNVVWTNFGPCAVEGFEAVRARLKARAGAHSSVTVFGIDKFPAWSTTWCPPACVSPTPTAYAWARTWRPARP</sequence>
<proteinExistence type="predicted"/>